<dbReference type="Proteomes" id="UP000800200">
    <property type="component" value="Unassembled WGS sequence"/>
</dbReference>
<feature type="region of interest" description="Disordered" evidence="1">
    <location>
        <begin position="1"/>
        <end position="20"/>
    </location>
</feature>
<accession>A0A6A6E9Q9</accession>
<keyword evidence="2" id="KW-1133">Transmembrane helix</keyword>
<dbReference type="OrthoDB" id="3797113at2759"/>
<evidence type="ECO:0000313" key="4">
    <source>
        <dbReference type="Proteomes" id="UP000800200"/>
    </source>
</evidence>
<evidence type="ECO:0000313" key="3">
    <source>
        <dbReference type="EMBL" id="KAF2187522.1"/>
    </source>
</evidence>
<keyword evidence="2" id="KW-0472">Membrane</keyword>
<proteinExistence type="predicted"/>
<protein>
    <submittedName>
        <fullName evidence="3">Uncharacterized protein</fullName>
    </submittedName>
</protein>
<name>A0A6A6E9Q9_9PEZI</name>
<feature type="transmembrane region" description="Helical" evidence="2">
    <location>
        <begin position="82"/>
        <end position="100"/>
    </location>
</feature>
<keyword evidence="4" id="KW-1185">Reference proteome</keyword>
<evidence type="ECO:0000256" key="2">
    <source>
        <dbReference type="SAM" id="Phobius"/>
    </source>
</evidence>
<feature type="transmembrane region" description="Helical" evidence="2">
    <location>
        <begin position="49"/>
        <end position="70"/>
    </location>
</feature>
<feature type="compositionally biased region" description="Gly residues" evidence="1">
    <location>
        <begin position="1"/>
        <end position="13"/>
    </location>
</feature>
<sequence>MAPPRGSGGGGGDSSSSSTCSCGSDYPCTTQMQYIYGDRYISFYSNGELYAQLMLFIIWSITLILLFLLSQTRKTKARWLQLTMGLFLISFILLCARYGLLVSESDVPLGIDLNHLSSFCCINLEWPSYLPQFISCCSIGGVRNTEHGVFDLGFHYILASPEWIQRYFSDRDFGLTYTARQIRELKTSSDGVSGLSPYYIESRAFDPAADGYLHDRGIQIKISVTADFLAVALAVFIAVMAGMMWARRSNPVKDTVWLLVAATGFLLSTMFRVVVATHFVLWNWKVVTDILRWFTWIDTYPTLGPTQRITALDGFLVGYRMTVDGFPVVQAVLEPLGIVLACVATLRVMWIRRSDMDRAMQNEAAKA</sequence>
<evidence type="ECO:0000256" key="1">
    <source>
        <dbReference type="SAM" id="MobiDB-lite"/>
    </source>
</evidence>
<feature type="transmembrane region" description="Helical" evidence="2">
    <location>
        <begin position="258"/>
        <end position="281"/>
    </location>
</feature>
<dbReference type="EMBL" id="ML994627">
    <property type="protein sequence ID" value="KAF2187522.1"/>
    <property type="molecule type" value="Genomic_DNA"/>
</dbReference>
<keyword evidence="2" id="KW-0812">Transmembrane</keyword>
<reference evidence="3" key="1">
    <citation type="journal article" date="2020" name="Stud. Mycol.">
        <title>101 Dothideomycetes genomes: a test case for predicting lifestyles and emergence of pathogens.</title>
        <authorList>
            <person name="Haridas S."/>
            <person name="Albert R."/>
            <person name="Binder M."/>
            <person name="Bloem J."/>
            <person name="Labutti K."/>
            <person name="Salamov A."/>
            <person name="Andreopoulos B."/>
            <person name="Baker S."/>
            <person name="Barry K."/>
            <person name="Bills G."/>
            <person name="Bluhm B."/>
            <person name="Cannon C."/>
            <person name="Castanera R."/>
            <person name="Culley D."/>
            <person name="Daum C."/>
            <person name="Ezra D."/>
            <person name="Gonzalez J."/>
            <person name="Henrissat B."/>
            <person name="Kuo A."/>
            <person name="Liang C."/>
            <person name="Lipzen A."/>
            <person name="Lutzoni F."/>
            <person name="Magnuson J."/>
            <person name="Mondo S."/>
            <person name="Nolan M."/>
            <person name="Ohm R."/>
            <person name="Pangilinan J."/>
            <person name="Park H.-J."/>
            <person name="Ramirez L."/>
            <person name="Alfaro M."/>
            <person name="Sun H."/>
            <person name="Tritt A."/>
            <person name="Yoshinaga Y."/>
            <person name="Zwiers L.-H."/>
            <person name="Turgeon B."/>
            <person name="Goodwin S."/>
            <person name="Spatafora J."/>
            <person name="Crous P."/>
            <person name="Grigoriev I."/>
        </authorList>
    </citation>
    <scope>NUCLEOTIDE SEQUENCE</scope>
    <source>
        <strain evidence="3">CBS 207.26</strain>
    </source>
</reference>
<organism evidence="3 4">
    <name type="scientific">Zopfia rhizophila CBS 207.26</name>
    <dbReference type="NCBI Taxonomy" id="1314779"/>
    <lineage>
        <taxon>Eukaryota</taxon>
        <taxon>Fungi</taxon>
        <taxon>Dikarya</taxon>
        <taxon>Ascomycota</taxon>
        <taxon>Pezizomycotina</taxon>
        <taxon>Dothideomycetes</taxon>
        <taxon>Dothideomycetes incertae sedis</taxon>
        <taxon>Zopfiaceae</taxon>
        <taxon>Zopfia</taxon>
    </lineage>
</organism>
<feature type="transmembrane region" description="Helical" evidence="2">
    <location>
        <begin position="328"/>
        <end position="350"/>
    </location>
</feature>
<feature type="transmembrane region" description="Helical" evidence="2">
    <location>
        <begin position="228"/>
        <end position="246"/>
    </location>
</feature>
<dbReference type="AlphaFoldDB" id="A0A6A6E9Q9"/>
<gene>
    <name evidence="3" type="ORF">K469DRAFT_685985</name>
</gene>